<protein>
    <submittedName>
        <fullName evidence="1">Uncharacterized protein</fullName>
    </submittedName>
</protein>
<organism evidence="1">
    <name type="scientific">Anguilla anguilla</name>
    <name type="common">European freshwater eel</name>
    <name type="synonym">Muraena anguilla</name>
    <dbReference type="NCBI Taxonomy" id="7936"/>
    <lineage>
        <taxon>Eukaryota</taxon>
        <taxon>Metazoa</taxon>
        <taxon>Chordata</taxon>
        <taxon>Craniata</taxon>
        <taxon>Vertebrata</taxon>
        <taxon>Euteleostomi</taxon>
        <taxon>Actinopterygii</taxon>
        <taxon>Neopterygii</taxon>
        <taxon>Teleostei</taxon>
        <taxon>Anguilliformes</taxon>
        <taxon>Anguillidae</taxon>
        <taxon>Anguilla</taxon>
    </lineage>
</organism>
<reference evidence="1" key="2">
    <citation type="journal article" date="2015" name="Fish Shellfish Immunol.">
        <title>Early steps in the European eel (Anguilla anguilla)-Vibrio vulnificus interaction in the gills: Role of the RtxA13 toxin.</title>
        <authorList>
            <person name="Callol A."/>
            <person name="Pajuelo D."/>
            <person name="Ebbesson L."/>
            <person name="Teles M."/>
            <person name="MacKenzie S."/>
            <person name="Amaro C."/>
        </authorList>
    </citation>
    <scope>NUCLEOTIDE SEQUENCE</scope>
</reference>
<name>A0A0E9TNI7_ANGAN</name>
<dbReference type="AlphaFoldDB" id="A0A0E9TNI7"/>
<evidence type="ECO:0000313" key="1">
    <source>
        <dbReference type="EMBL" id="JAH55171.1"/>
    </source>
</evidence>
<proteinExistence type="predicted"/>
<reference evidence="1" key="1">
    <citation type="submission" date="2014-11" db="EMBL/GenBank/DDBJ databases">
        <authorList>
            <person name="Amaro Gonzalez C."/>
        </authorList>
    </citation>
    <scope>NUCLEOTIDE SEQUENCE</scope>
</reference>
<sequence>MYWSMACFQQAALGHLWSHHVTSRSQPLSSGLSCPNLSPEFCSLLILSTLQLSEVSEVRA</sequence>
<accession>A0A0E9TNI7</accession>
<dbReference type="EMBL" id="GBXM01053406">
    <property type="protein sequence ID" value="JAH55171.1"/>
    <property type="molecule type" value="Transcribed_RNA"/>
</dbReference>